<protein>
    <submittedName>
        <fullName evidence="1">Uncharacterized protein</fullName>
    </submittedName>
</protein>
<evidence type="ECO:0000313" key="1">
    <source>
        <dbReference type="EMBL" id="KAJ9103522.1"/>
    </source>
</evidence>
<sequence>MISSFFRRIATVPKTVPVLTVYHNTLSKTSTHLVNKLRAYADLPSTAERYSETTPKLLGQLPKFVINLKENQLPSFEDYAFVHENCLGIHPGNLTSFQRLFPRITGSSRFAGDLEFLPESEYNQLMSSNRSRFFKPPLIIDHANSLIAHDDAGLDRIMANYLSCGIQDSHKNLNKEDDSSFQHIPHTSTNTSQEVHRTHYINPHVAEFADLY</sequence>
<gene>
    <name evidence="1" type="ORF">QFC19_004290</name>
</gene>
<reference evidence="1" key="1">
    <citation type="submission" date="2023-04" db="EMBL/GenBank/DDBJ databases">
        <title>Draft Genome sequencing of Naganishia species isolated from polar environments using Oxford Nanopore Technology.</title>
        <authorList>
            <person name="Leo P."/>
            <person name="Venkateswaran K."/>
        </authorList>
    </citation>
    <scope>NUCLEOTIDE SEQUENCE</scope>
    <source>
        <strain evidence="1">MNA-CCFEE 5261</strain>
    </source>
</reference>
<dbReference type="EMBL" id="JASBWR010000045">
    <property type="protein sequence ID" value="KAJ9103522.1"/>
    <property type="molecule type" value="Genomic_DNA"/>
</dbReference>
<organism evidence="1 2">
    <name type="scientific">Naganishia cerealis</name>
    <dbReference type="NCBI Taxonomy" id="610337"/>
    <lineage>
        <taxon>Eukaryota</taxon>
        <taxon>Fungi</taxon>
        <taxon>Dikarya</taxon>
        <taxon>Basidiomycota</taxon>
        <taxon>Agaricomycotina</taxon>
        <taxon>Tremellomycetes</taxon>
        <taxon>Filobasidiales</taxon>
        <taxon>Filobasidiaceae</taxon>
        <taxon>Naganishia</taxon>
    </lineage>
</organism>
<comment type="caution">
    <text evidence="1">The sequence shown here is derived from an EMBL/GenBank/DDBJ whole genome shotgun (WGS) entry which is preliminary data.</text>
</comment>
<proteinExistence type="predicted"/>
<keyword evidence="2" id="KW-1185">Reference proteome</keyword>
<evidence type="ECO:0000313" key="2">
    <source>
        <dbReference type="Proteomes" id="UP001241377"/>
    </source>
</evidence>
<dbReference type="Proteomes" id="UP001241377">
    <property type="component" value="Unassembled WGS sequence"/>
</dbReference>
<accession>A0ACC2VW18</accession>
<name>A0ACC2VW18_9TREE</name>